<dbReference type="AlphaFoldDB" id="A0A660SCZ9"/>
<dbReference type="Gene3D" id="2.60.40.4070">
    <property type="match status" value="1"/>
</dbReference>
<protein>
    <recommendedName>
        <fullName evidence="1">FlgD/Vpr Ig-like domain-containing protein</fullName>
    </recommendedName>
</protein>
<dbReference type="InterPro" id="IPR026444">
    <property type="entry name" value="Secre_tail"/>
</dbReference>
<dbReference type="EMBL" id="QNBD01000251">
    <property type="protein sequence ID" value="RKX68664.1"/>
    <property type="molecule type" value="Genomic_DNA"/>
</dbReference>
<accession>A0A660SCZ9</accession>
<gene>
    <name evidence="2" type="ORF">DRP43_05270</name>
</gene>
<dbReference type="Pfam" id="PF13860">
    <property type="entry name" value="FlgD_ig"/>
    <property type="match status" value="1"/>
</dbReference>
<proteinExistence type="predicted"/>
<evidence type="ECO:0000313" key="3">
    <source>
        <dbReference type="Proteomes" id="UP000271125"/>
    </source>
</evidence>
<evidence type="ECO:0000259" key="1">
    <source>
        <dbReference type="Pfam" id="PF13860"/>
    </source>
</evidence>
<feature type="non-terminal residue" evidence="2">
    <location>
        <position position="1"/>
    </location>
</feature>
<reference evidence="2 3" key="1">
    <citation type="submission" date="2018-06" db="EMBL/GenBank/DDBJ databases">
        <title>Extensive metabolic versatility and redundancy in microbially diverse, dynamic hydrothermal sediments.</title>
        <authorList>
            <person name="Dombrowski N."/>
            <person name="Teske A."/>
            <person name="Baker B.J."/>
        </authorList>
    </citation>
    <scope>NUCLEOTIDE SEQUENCE [LARGE SCALE GENOMIC DNA]</scope>
    <source>
        <strain evidence="2">B10_G13</strain>
    </source>
</reference>
<dbReference type="InterPro" id="IPR025965">
    <property type="entry name" value="FlgD/Vpr_Ig-like"/>
</dbReference>
<organism evidence="2 3">
    <name type="scientific">candidate division TA06 bacterium</name>
    <dbReference type="NCBI Taxonomy" id="2250710"/>
    <lineage>
        <taxon>Bacteria</taxon>
        <taxon>Bacteria division TA06</taxon>
    </lineage>
</organism>
<evidence type="ECO:0000313" key="2">
    <source>
        <dbReference type="EMBL" id="RKX68664.1"/>
    </source>
</evidence>
<feature type="domain" description="FlgD/Vpr Ig-like" evidence="1">
    <location>
        <begin position="259"/>
        <end position="313"/>
    </location>
</feature>
<comment type="caution">
    <text evidence="2">The sequence shown here is derived from an EMBL/GenBank/DDBJ whole genome shotgun (WGS) entry which is preliminary data.</text>
</comment>
<name>A0A660SCZ9_UNCT6</name>
<dbReference type="NCBIfam" id="TIGR04183">
    <property type="entry name" value="Por_Secre_tail"/>
    <property type="match status" value="1"/>
</dbReference>
<dbReference type="Proteomes" id="UP000271125">
    <property type="component" value="Unassembled WGS sequence"/>
</dbReference>
<sequence length="327" mass="36560">DIDIISLHPKIYFGLGNCDIGQVLDAGNMVPSWIHSGGAYLVTGYVIPEGSSSYQHGATKAYFCLQDHYSWATAFMLGNCSFVFDLANNTPGVGSPPDLNGSGLYGDPAIDARIPEGAGYVYDTILYTKELIINEGVERDTITFKITMNKDGKPGYTSKWGYRSPIYLFPFRIDPDSIEIIDTNADTAVIMDNFVLLYIWHQGQADLPIGTERWVTFTAKQITGIKEIEIDQSYANRITLFENEPNPLTTNTTIRFFMNKKSKVTLKIYNSSGRLVKTLIDGKMNAGYNEIEWDGRNANNEKLISGVYFCRLTSGSVNRTRKLVLMR</sequence>